<dbReference type="GO" id="GO:0006535">
    <property type="term" value="P:cysteine biosynthetic process from serine"/>
    <property type="evidence" value="ECO:0007669"/>
    <property type="project" value="InterPro"/>
</dbReference>
<evidence type="ECO:0000259" key="4">
    <source>
        <dbReference type="Pfam" id="PF00291"/>
    </source>
</evidence>
<dbReference type="Pfam" id="PF00291">
    <property type="entry name" value="PALP"/>
    <property type="match status" value="1"/>
</dbReference>
<dbReference type="EMBL" id="JAWLUP010000044">
    <property type="protein sequence ID" value="MDV7266293.1"/>
    <property type="molecule type" value="Genomic_DNA"/>
</dbReference>
<dbReference type="RefSeq" id="WP_249354123.1">
    <property type="nucleotide sequence ID" value="NZ_JAWLUP010000044.1"/>
</dbReference>
<organism evidence="5 6">
    <name type="scientific">Rhodococcus oxybenzonivorans</name>
    <dbReference type="NCBI Taxonomy" id="1990687"/>
    <lineage>
        <taxon>Bacteria</taxon>
        <taxon>Bacillati</taxon>
        <taxon>Actinomycetota</taxon>
        <taxon>Actinomycetes</taxon>
        <taxon>Mycobacteriales</taxon>
        <taxon>Nocardiaceae</taxon>
        <taxon>Rhodococcus</taxon>
    </lineage>
</organism>
<dbReference type="FunFam" id="3.40.50.1100:FF:000003">
    <property type="entry name" value="Cystathionine beta-synthase"/>
    <property type="match status" value="1"/>
</dbReference>
<keyword evidence="3" id="KW-0663">Pyridoxal phosphate</keyword>
<name>A0AAE4V079_9NOCA</name>
<reference evidence="5" key="1">
    <citation type="submission" date="2023-10" db="EMBL/GenBank/DDBJ databases">
        <title>Development of a sustainable strategy for remediation of hydrocarbon-contaminated territories based on the waste exchange concept.</title>
        <authorList>
            <person name="Krivoruchko A."/>
        </authorList>
    </citation>
    <scope>NUCLEOTIDE SEQUENCE</scope>
    <source>
        <strain evidence="5">IEGM 68</strain>
    </source>
</reference>
<comment type="caution">
    <text evidence="5">The sequence shown here is derived from an EMBL/GenBank/DDBJ whole genome shotgun (WGS) entry which is preliminary data.</text>
</comment>
<dbReference type="SUPFAM" id="SSF53686">
    <property type="entry name" value="Tryptophan synthase beta subunit-like PLP-dependent enzymes"/>
    <property type="match status" value="1"/>
</dbReference>
<comment type="cofactor">
    <cofactor evidence="1">
        <name>pyridoxal 5'-phosphate</name>
        <dbReference type="ChEBI" id="CHEBI:597326"/>
    </cofactor>
</comment>
<dbReference type="InterPro" id="IPR036052">
    <property type="entry name" value="TrpB-like_PALP_sf"/>
</dbReference>
<dbReference type="InterPro" id="IPR050214">
    <property type="entry name" value="Cys_Synth/Cystath_Beta-Synth"/>
</dbReference>
<dbReference type="Proteomes" id="UP001185863">
    <property type="component" value="Unassembled WGS sequence"/>
</dbReference>
<evidence type="ECO:0000313" key="6">
    <source>
        <dbReference type="Proteomes" id="UP001185863"/>
    </source>
</evidence>
<proteinExistence type="inferred from homology"/>
<evidence type="ECO:0000256" key="2">
    <source>
        <dbReference type="ARBA" id="ARBA00007103"/>
    </source>
</evidence>
<evidence type="ECO:0000313" key="5">
    <source>
        <dbReference type="EMBL" id="MDV7266293.1"/>
    </source>
</evidence>
<protein>
    <submittedName>
        <fullName evidence="5">Cysteine synthase family protein</fullName>
        <ecNumber evidence="5">2.5.1.-</ecNumber>
    </submittedName>
</protein>
<dbReference type="InterPro" id="IPR001926">
    <property type="entry name" value="TrpB-like_PALP"/>
</dbReference>
<feature type="domain" description="Tryptophan synthase beta chain-like PALP" evidence="4">
    <location>
        <begin position="14"/>
        <end position="303"/>
    </location>
</feature>
<dbReference type="PANTHER" id="PTHR10314">
    <property type="entry name" value="CYSTATHIONINE BETA-SYNTHASE"/>
    <property type="match status" value="1"/>
</dbReference>
<keyword evidence="5" id="KW-0808">Transferase</keyword>
<evidence type="ECO:0000256" key="1">
    <source>
        <dbReference type="ARBA" id="ARBA00001933"/>
    </source>
</evidence>
<dbReference type="EC" id="2.5.1.-" evidence="5"/>
<accession>A0AAE4V079</accession>
<dbReference type="GO" id="GO:0016765">
    <property type="term" value="F:transferase activity, transferring alkyl or aryl (other than methyl) groups"/>
    <property type="evidence" value="ECO:0007669"/>
    <property type="project" value="UniProtKB-ARBA"/>
</dbReference>
<gene>
    <name evidence="5" type="ORF">R4315_17335</name>
</gene>
<dbReference type="AlphaFoldDB" id="A0AAE4V079"/>
<evidence type="ECO:0000256" key="3">
    <source>
        <dbReference type="ARBA" id="ARBA00022898"/>
    </source>
</evidence>
<dbReference type="Gene3D" id="3.40.50.1100">
    <property type="match status" value="2"/>
</dbReference>
<dbReference type="CDD" id="cd01561">
    <property type="entry name" value="CBS_like"/>
    <property type="match status" value="1"/>
</dbReference>
<comment type="similarity">
    <text evidence="2">Belongs to the cysteine synthase/cystathionine beta-synthase family.</text>
</comment>
<dbReference type="PROSITE" id="PS00901">
    <property type="entry name" value="CYS_SYNTHASE"/>
    <property type="match status" value="1"/>
</dbReference>
<dbReference type="InterPro" id="IPR001216">
    <property type="entry name" value="P-phosphate_BS"/>
</dbReference>
<sequence>METIATTARVVSRVSDLIGSTPLLQLCTLENGTRYLLKLEQFNPTGSMKIRMARQMVIDAEVAGLLRPGGHIIESTSGNTGLGLAVVAAERGYRFTAVVDNHASAEKLRSMRAMGAHLHFVTEDGETELATSAREDLAEQMAAADPDGWFPEQHNNPSNAVGYRALAAELLDDAASPIDALVCAVGTGGSLFGTARELRRLGQSTTVIGVEPVGSIAFGGPGGPYHQSGTGTPPGATIGTAVDYSLLDQGVKVSDVDAFATARALARRNGLMVGGSSGGAIFAALDVLPTLPAGSTVVTIVCDGGEKYLDTVFDDEWMTRHELLDLTAELRVDEKLDAAGVPASRSAREQSPIEYA</sequence>